<dbReference type="SUPFAM" id="SSF55486">
    <property type="entry name" value="Metalloproteases ('zincins'), catalytic domain"/>
    <property type="match status" value="1"/>
</dbReference>
<sequence length="108" mass="12695">MARPDRDQSVEIHWENIKDKLKHNFRKIPRSLDRKLIPYNLNSVMEYSNDAFSKNGGHTITARGDPFRRFGQRFAFSVGDIVEVNILFGCPEYNRRFEGVDRSTIMYP</sequence>
<evidence type="ECO:0000313" key="2">
    <source>
        <dbReference type="EMBL" id="CAB3981516.1"/>
    </source>
</evidence>
<dbReference type="EMBL" id="CACRXK020000397">
    <property type="protein sequence ID" value="CAB3981516.1"/>
    <property type="molecule type" value="Genomic_DNA"/>
</dbReference>
<organism evidence="2 3">
    <name type="scientific">Paramuricea clavata</name>
    <name type="common">Red gorgonian</name>
    <name type="synonym">Violescent sea-whip</name>
    <dbReference type="NCBI Taxonomy" id="317549"/>
    <lineage>
        <taxon>Eukaryota</taxon>
        <taxon>Metazoa</taxon>
        <taxon>Cnidaria</taxon>
        <taxon>Anthozoa</taxon>
        <taxon>Octocorallia</taxon>
        <taxon>Malacalcyonacea</taxon>
        <taxon>Plexauridae</taxon>
        <taxon>Paramuricea</taxon>
    </lineage>
</organism>
<reference evidence="2" key="1">
    <citation type="submission" date="2020-04" db="EMBL/GenBank/DDBJ databases">
        <authorList>
            <person name="Alioto T."/>
            <person name="Alioto T."/>
            <person name="Gomez Garrido J."/>
        </authorList>
    </citation>
    <scope>NUCLEOTIDE SEQUENCE</scope>
    <source>
        <strain evidence="2">A484AB</strain>
    </source>
</reference>
<evidence type="ECO:0000313" key="3">
    <source>
        <dbReference type="Proteomes" id="UP001152795"/>
    </source>
</evidence>
<evidence type="ECO:0000256" key="1">
    <source>
        <dbReference type="PROSITE-ProRule" id="PRU01211"/>
    </source>
</evidence>
<keyword evidence="3" id="KW-1185">Reference proteome</keyword>
<dbReference type="GO" id="GO:0004222">
    <property type="term" value="F:metalloendopeptidase activity"/>
    <property type="evidence" value="ECO:0007669"/>
    <property type="project" value="InterPro"/>
</dbReference>
<dbReference type="AlphaFoldDB" id="A0A7D9DBC7"/>
<dbReference type="PANTHER" id="PTHR10127">
    <property type="entry name" value="DISCOIDIN, CUB, EGF, LAMININ , AND ZINC METALLOPROTEASE DOMAIN CONTAINING"/>
    <property type="match status" value="1"/>
</dbReference>
<name>A0A7D9DBC7_PARCT</name>
<accession>A0A7D9DBC7</accession>
<dbReference type="Proteomes" id="UP001152795">
    <property type="component" value="Unassembled WGS sequence"/>
</dbReference>
<dbReference type="Pfam" id="PF01400">
    <property type="entry name" value="Astacin"/>
    <property type="match status" value="1"/>
</dbReference>
<comment type="caution">
    <text evidence="2">The sequence shown here is derived from an EMBL/GenBank/DDBJ whole genome shotgun (WGS) entry which is preliminary data.</text>
</comment>
<dbReference type="OrthoDB" id="5949242at2759"/>
<dbReference type="Gene3D" id="3.40.390.10">
    <property type="entry name" value="Collagenase (Catalytic Domain)"/>
    <property type="match status" value="1"/>
</dbReference>
<proteinExistence type="predicted"/>
<dbReference type="PANTHER" id="PTHR10127:SF850">
    <property type="entry name" value="METALLOENDOPEPTIDASE"/>
    <property type="match status" value="1"/>
</dbReference>
<dbReference type="InterPro" id="IPR024079">
    <property type="entry name" value="MetalloPept_cat_dom_sf"/>
</dbReference>
<protein>
    <submittedName>
        <fullName evidence="2">Low choriolytic enzyme-like</fullName>
    </submittedName>
</protein>
<dbReference type="GO" id="GO:0006508">
    <property type="term" value="P:proteolysis"/>
    <property type="evidence" value="ECO:0007669"/>
    <property type="project" value="InterPro"/>
</dbReference>
<dbReference type="InterPro" id="IPR001506">
    <property type="entry name" value="Peptidase_M12A"/>
</dbReference>
<dbReference type="PROSITE" id="PS51864">
    <property type="entry name" value="ASTACIN"/>
    <property type="match status" value="1"/>
</dbReference>
<comment type="caution">
    <text evidence="1">Lacks conserved residue(s) required for the propagation of feature annotation.</text>
</comment>
<gene>
    <name evidence="2" type="ORF">PACLA_8A061325</name>
</gene>